<keyword evidence="13" id="KW-1185">Reference proteome</keyword>
<keyword evidence="3 9" id="KW-0645">Protease</keyword>
<dbReference type="RefSeq" id="WP_048878184.1">
    <property type="nucleotide sequence ID" value="NZ_BANC01000028.1"/>
</dbReference>
<dbReference type="EMBL" id="BANC01000028">
    <property type="protein sequence ID" value="GAN79741.1"/>
    <property type="molecule type" value="Genomic_DNA"/>
</dbReference>
<keyword evidence="7 9" id="KW-1133">Transmembrane helix</keyword>
<keyword evidence="12" id="KW-0449">Lipoprotein</keyword>
<feature type="transmembrane region" description="Helical" evidence="9">
    <location>
        <begin position="125"/>
        <end position="146"/>
    </location>
</feature>
<dbReference type="OrthoDB" id="9810259at2"/>
<organism evidence="12 13">
    <name type="scientific">Acidocella aminolytica 101 = DSM 11237</name>
    <dbReference type="NCBI Taxonomy" id="1120923"/>
    <lineage>
        <taxon>Bacteria</taxon>
        <taxon>Pseudomonadati</taxon>
        <taxon>Pseudomonadota</taxon>
        <taxon>Alphaproteobacteria</taxon>
        <taxon>Acetobacterales</taxon>
        <taxon>Acidocellaceae</taxon>
        <taxon>Acidocella</taxon>
    </lineage>
</organism>
<dbReference type="UniPathway" id="UPA00665"/>
<dbReference type="PANTHER" id="PTHR33695">
    <property type="entry name" value="LIPOPROTEIN SIGNAL PEPTIDASE"/>
    <property type="match status" value="1"/>
</dbReference>
<proteinExistence type="inferred from homology"/>
<evidence type="ECO:0000256" key="2">
    <source>
        <dbReference type="ARBA" id="ARBA00022475"/>
    </source>
</evidence>
<dbReference type="STRING" id="1120923.SAMN02746095_01127"/>
<keyword evidence="4 9" id="KW-0812">Transmembrane</keyword>
<dbReference type="HAMAP" id="MF_00161">
    <property type="entry name" value="LspA"/>
    <property type="match status" value="1"/>
</dbReference>
<evidence type="ECO:0000256" key="3">
    <source>
        <dbReference type="ARBA" id="ARBA00022670"/>
    </source>
</evidence>
<dbReference type="PRINTS" id="PR00781">
    <property type="entry name" value="LIPOSIGPTASE"/>
</dbReference>
<accession>A0A0D6PEH1</accession>
<dbReference type="GO" id="GO:0006508">
    <property type="term" value="P:proteolysis"/>
    <property type="evidence" value="ECO:0007669"/>
    <property type="project" value="UniProtKB-KW"/>
</dbReference>
<evidence type="ECO:0000256" key="7">
    <source>
        <dbReference type="ARBA" id="ARBA00022989"/>
    </source>
</evidence>
<dbReference type="AlphaFoldDB" id="A0A0D6PEH1"/>
<name>A0A0D6PEH1_9PROT</name>
<evidence type="ECO:0000256" key="11">
    <source>
        <dbReference type="RuleBase" id="RU004181"/>
    </source>
</evidence>
<evidence type="ECO:0000256" key="5">
    <source>
        <dbReference type="ARBA" id="ARBA00022750"/>
    </source>
</evidence>
<evidence type="ECO:0000313" key="13">
    <source>
        <dbReference type="Proteomes" id="UP000032668"/>
    </source>
</evidence>
<comment type="similarity">
    <text evidence="1 9 11">Belongs to the peptidase A8 family.</text>
</comment>
<keyword evidence="6 9" id="KW-0378">Hydrolase</keyword>
<evidence type="ECO:0000256" key="6">
    <source>
        <dbReference type="ARBA" id="ARBA00022801"/>
    </source>
</evidence>
<evidence type="ECO:0000256" key="1">
    <source>
        <dbReference type="ARBA" id="ARBA00006139"/>
    </source>
</evidence>
<comment type="caution">
    <text evidence="12">The sequence shown here is derived from an EMBL/GenBank/DDBJ whole genome shotgun (WGS) entry which is preliminary data.</text>
</comment>
<dbReference type="EC" id="3.4.23.36" evidence="9"/>
<keyword evidence="5 9" id="KW-0064">Aspartyl protease</keyword>
<comment type="catalytic activity">
    <reaction evidence="9 10">
        <text>Release of signal peptides from bacterial membrane prolipoproteins. Hydrolyzes -Xaa-Yaa-Zaa-|-(S,diacylglyceryl)Cys-, in which Xaa is hydrophobic (preferably Leu), and Yaa (Ala or Ser) and Zaa (Gly or Ala) have small, neutral side chains.</text>
        <dbReference type="EC" id="3.4.23.36"/>
    </reaction>
</comment>
<evidence type="ECO:0000256" key="4">
    <source>
        <dbReference type="ARBA" id="ARBA00022692"/>
    </source>
</evidence>
<reference evidence="12 13" key="1">
    <citation type="submission" date="2012-11" db="EMBL/GenBank/DDBJ databases">
        <title>Whole genome sequence of Acidocella aminolytica 101 = DSM 11237.</title>
        <authorList>
            <person name="Azuma Y."/>
            <person name="Higashiura N."/>
            <person name="Hirakawa H."/>
            <person name="Matsushita K."/>
        </authorList>
    </citation>
    <scope>NUCLEOTIDE SEQUENCE [LARGE SCALE GENOMIC DNA]</scope>
    <source>
        <strain evidence="13">101 / DSM 11237</strain>
    </source>
</reference>
<evidence type="ECO:0000256" key="9">
    <source>
        <dbReference type="HAMAP-Rule" id="MF_00161"/>
    </source>
</evidence>
<comment type="caution">
    <text evidence="9">Lacks conserved residue(s) required for the propagation of feature annotation.</text>
</comment>
<comment type="function">
    <text evidence="9 10">This protein specifically catalyzes the removal of signal peptides from prolipoproteins.</text>
</comment>
<sequence>MRFGIGLLVAAFVLAADQASKYAVLHILHLQQGQLLVLLPVLDFVLVWNHGITFGLFAGFGAKILLAVLASAVVLALLIWMFRTRSWLVTLAVGAIAGGAVGNVLDRLRYGAVVDFIHVHIGALAYPWVFNVGDSAIVCGVVALMFDNIRRKPTVAADKG</sequence>
<evidence type="ECO:0000256" key="10">
    <source>
        <dbReference type="RuleBase" id="RU000594"/>
    </source>
</evidence>
<comment type="pathway">
    <text evidence="9">Protein modification; lipoprotein biosynthesis (signal peptide cleavage).</text>
</comment>
<feature type="transmembrane region" description="Helical" evidence="9">
    <location>
        <begin position="87"/>
        <end position="105"/>
    </location>
</feature>
<feature type="transmembrane region" description="Helical" evidence="9">
    <location>
        <begin position="52"/>
        <end position="80"/>
    </location>
</feature>
<gene>
    <name evidence="9" type="primary">lspA</name>
    <name evidence="12" type="ORF">Aam_028_005</name>
</gene>
<dbReference type="GO" id="GO:0005886">
    <property type="term" value="C:plasma membrane"/>
    <property type="evidence" value="ECO:0007669"/>
    <property type="project" value="UniProtKB-SubCell"/>
</dbReference>
<dbReference type="InterPro" id="IPR001872">
    <property type="entry name" value="Peptidase_A8"/>
</dbReference>
<dbReference type="Pfam" id="PF01252">
    <property type="entry name" value="Peptidase_A8"/>
    <property type="match status" value="1"/>
</dbReference>
<evidence type="ECO:0000256" key="8">
    <source>
        <dbReference type="ARBA" id="ARBA00023136"/>
    </source>
</evidence>
<comment type="subcellular location">
    <subcellularLocation>
        <location evidence="9">Cell membrane</location>
        <topology evidence="9">Multi-pass membrane protein</topology>
    </subcellularLocation>
</comment>
<protein>
    <recommendedName>
        <fullName evidence="9">Lipoprotein signal peptidase</fullName>
        <ecNumber evidence="9">3.4.23.36</ecNumber>
    </recommendedName>
    <alternativeName>
        <fullName evidence="9">Prolipoprotein signal peptidase</fullName>
    </alternativeName>
    <alternativeName>
        <fullName evidence="9">Signal peptidase II</fullName>
        <shortName evidence="9">SPase II</shortName>
    </alternativeName>
</protein>
<dbReference type="NCBIfam" id="TIGR00077">
    <property type="entry name" value="lspA"/>
    <property type="match status" value="1"/>
</dbReference>
<feature type="active site" evidence="9">
    <location>
        <position position="134"/>
    </location>
</feature>
<dbReference type="Proteomes" id="UP000032668">
    <property type="component" value="Unassembled WGS sequence"/>
</dbReference>
<feature type="active site" evidence="9">
    <location>
        <position position="115"/>
    </location>
</feature>
<dbReference type="GO" id="GO:0004190">
    <property type="term" value="F:aspartic-type endopeptidase activity"/>
    <property type="evidence" value="ECO:0007669"/>
    <property type="project" value="UniProtKB-UniRule"/>
</dbReference>
<keyword evidence="8 9" id="KW-0472">Membrane</keyword>
<evidence type="ECO:0000313" key="12">
    <source>
        <dbReference type="EMBL" id="GAN79741.1"/>
    </source>
</evidence>
<keyword evidence="2 9" id="KW-1003">Cell membrane</keyword>
<dbReference type="PROSITE" id="PS00855">
    <property type="entry name" value="SPASE_II"/>
    <property type="match status" value="1"/>
</dbReference>
<dbReference type="PANTHER" id="PTHR33695:SF1">
    <property type="entry name" value="LIPOPROTEIN SIGNAL PEPTIDASE"/>
    <property type="match status" value="1"/>
</dbReference>